<protein>
    <submittedName>
        <fullName evidence="6">Protein PLASTID MOVEMENT IMPAIRED 2 isoform X1</fullName>
    </submittedName>
</protein>
<evidence type="ECO:0000256" key="4">
    <source>
        <dbReference type="SAM" id="MobiDB-lite"/>
    </source>
</evidence>
<reference evidence="6" key="1">
    <citation type="submission" date="2025-08" db="UniProtKB">
        <authorList>
            <consortium name="RefSeq"/>
        </authorList>
    </citation>
    <scope>IDENTIFICATION</scope>
    <source>
        <tissue evidence="6">Leaves</tissue>
    </source>
</reference>
<evidence type="ECO:0000313" key="5">
    <source>
        <dbReference type="Proteomes" id="UP000235220"/>
    </source>
</evidence>
<dbReference type="KEGG" id="jre:108988225"/>
<evidence type="ECO:0000256" key="3">
    <source>
        <dbReference type="SAM" id="Coils"/>
    </source>
</evidence>
<feature type="region of interest" description="Disordered" evidence="4">
    <location>
        <begin position="557"/>
        <end position="649"/>
    </location>
</feature>
<dbReference type="GO" id="GO:0009903">
    <property type="term" value="P:chloroplast avoidance movement"/>
    <property type="evidence" value="ECO:0000318"/>
    <property type="project" value="GO_Central"/>
</dbReference>
<accession>A0A2I4EC31</accession>
<evidence type="ECO:0000313" key="6">
    <source>
        <dbReference type="RefSeq" id="XP_018816954.1"/>
    </source>
</evidence>
<keyword evidence="5" id="KW-1185">Reference proteome</keyword>
<dbReference type="Gramene" id="Jr01_07760_p1">
    <property type="protein sequence ID" value="cds.Jr01_07760_p1"/>
    <property type="gene ID" value="Jr01_07760"/>
</dbReference>
<dbReference type="PANTHER" id="PTHR32054">
    <property type="entry name" value="HEAVY CHAIN, PUTATIVE, EXPRESSED-RELATED-RELATED"/>
    <property type="match status" value="1"/>
</dbReference>
<sequence>MDRAEFGNRRTGTVKAAINLYGDRVLEGAPQLKKAQMDFLEKSSSRARELHLARREIVQYEDSKRDAESARAQAESDLSNAKKTVKDMSSLIEKSNLKAKAKVRDIEMLKKSRRRDARTVTIGDIESDRYAEVMRELEFVKQELSKLKLDMDHVLEQKSRAEMEVKASTSKMFSYSKSVRTLRKEIEESNEEQVLVEVARIEALKEHGEIEAQRKKEATEFFAAMETTKQKVKDITDDIDQSKELETKLAITLSDVGMLQNELKLVKEIDKKVQRNDSLNRGSFRKEEELGASPSLESVKEELEAAKNELALVREEGFQFMASMDVIRNELKHVKEETARFKKIEEKSDLTVQNLNSKLLRAKSKLEAVSAAEEKASSIVSNLLLTLEQLKTEAEVAEREKELITAETAAMREDVLKTESHIDLTEERLQVAMQELEVVKSSEAFALERLKTLIENTMRSRASTSRHSSKITISKFEYEYLNGRAGGAQEIADKKVAAAHAWIEALKASEKEMLMKSELAEKEIRETRVMEERVAYRANTSLSSKRMVEGGLQNWRQKREKNAENSEAENFQLASHRKSLRINGNLTPSRRAKFRMSASPAARKSDSPAARKSASPGARHINSFTIKKKKKVMPNLAKLFSGKKNDNDR</sequence>
<dbReference type="AlphaFoldDB" id="A0A2I4EC31"/>
<dbReference type="Pfam" id="PF05701">
    <property type="entry name" value="WEMBL"/>
    <property type="match status" value="1"/>
</dbReference>
<dbReference type="GO" id="GO:0005829">
    <property type="term" value="C:cytosol"/>
    <property type="evidence" value="ECO:0000318"/>
    <property type="project" value="GO_Central"/>
</dbReference>
<dbReference type="FunCoup" id="A0A2I4EC31">
    <property type="interactions" value="791"/>
</dbReference>
<comment type="similarity">
    <text evidence="1">Belongs to the WEB family.</text>
</comment>
<dbReference type="PANTHER" id="PTHR32054:SF2">
    <property type="entry name" value="PROTEIN PLASTID MOVEMENT IMPAIRED 2"/>
    <property type="match status" value="1"/>
</dbReference>
<proteinExistence type="inferred from homology"/>
<name>A0A2I4EC31_JUGRE</name>
<dbReference type="Proteomes" id="UP000235220">
    <property type="component" value="Chromosome 1"/>
</dbReference>
<dbReference type="STRING" id="51240.A0A2I4EC31"/>
<organism evidence="5 6">
    <name type="scientific">Juglans regia</name>
    <name type="common">English walnut</name>
    <dbReference type="NCBI Taxonomy" id="51240"/>
    <lineage>
        <taxon>Eukaryota</taxon>
        <taxon>Viridiplantae</taxon>
        <taxon>Streptophyta</taxon>
        <taxon>Embryophyta</taxon>
        <taxon>Tracheophyta</taxon>
        <taxon>Spermatophyta</taxon>
        <taxon>Magnoliopsida</taxon>
        <taxon>eudicotyledons</taxon>
        <taxon>Gunneridae</taxon>
        <taxon>Pentapetalae</taxon>
        <taxon>rosids</taxon>
        <taxon>fabids</taxon>
        <taxon>Fagales</taxon>
        <taxon>Juglandaceae</taxon>
        <taxon>Juglans</taxon>
    </lineage>
</organism>
<evidence type="ECO:0000256" key="2">
    <source>
        <dbReference type="ARBA" id="ARBA00023054"/>
    </source>
</evidence>
<evidence type="ECO:0000256" key="1">
    <source>
        <dbReference type="ARBA" id="ARBA00005485"/>
    </source>
</evidence>
<dbReference type="RefSeq" id="XP_018816954.1">
    <property type="nucleotide sequence ID" value="XM_018961409.2"/>
</dbReference>
<dbReference type="InterPro" id="IPR008545">
    <property type="entry name" value="Web"/>
</dbReference>
<dbReference type="GO" id="GO:0009904">
    <property type="term" value="P:chloroplast accumulation movement"/>
    <property type="evidence" value="ECO:0000318"/>
    <property type="project" value="GO_Central"/>
</dbReference>
<feature type="coiled-coil region" evidence="3">
    <location>
        <begin position="352"/>
        <end position="407"/>
    </location>
</feature>
<dbReference type="GeneID" id="108988225"/>
<dbReference type="OrthoDB" id="685331at2759"/>
<feature type="coiled-coil region" evidence="3">
    <location>
        <begin position="130"/>
        <end position="164"/>
    </location>
</feature>
<keyword evidence="2 3" id="KW-0175">Coiled coil</keyword>
<gene>
    <name evidence="6" type="primary">LOC108988225</name>
</gene>
<feature type="coiled-coil region" evidence="3">
    <location>
        <begin position="50"/>
        <end position="91"/>
    </location>
</feature>